<evidence type="ECO:0000313" key="3">
    <source>
        <dbReference type="Proteomes" id="UP000001887"/>
    </source>
</evidence>
<dbReference type="HOGENOM" id="CLU_844278_0_0_0"/>
<name>D2QW95_PIRSD</name>
<dbReference type="EMBL" id="CP001848">
    <property type="protein sequence ID" value="ADB15970.1"/>
    <property type="molecule type" value="Genomic_DNA"/>
</dbReference>
<protein>
    <submittedName>
        <fullName evidence="2">Uncharacterized protein</fullName>
    </submittedName>
</protein>
<reference evidence="2 3" key="1">
    <citation type="journal article" date="2009" name="Stand. Genomic Sci.">
        <title>Complete genome sequence of Pirellula staleyi type strain (ATCC 27377).</title>
        <authorList>
            <person name="Clum A."/>
            <person name="Tindall B.J."/>
            <person name="Sikorski J."/>
            <person name="Ivanova N."/>
            <person name="Mavrommatis K."/>
            <person name="Lucas S."/>
            <person name="Glavina del Rio T."/>
            <person name="Nolan M."/>
            <person name="Chen F."/>
            <person name="Tice H."/>
            <person name="Pitluck S."/>
            <person name="Cheng J.F."/>
            <person name="Chertkov O."/>
            <person name="Brettin T."/>
            <person name="Han C."/>
            <person name="Detter J.C."/>
            <person name="Kuske C."/>
            <person name="Bruce D."/>
            <person name="Goodwin L."/>
            <person name="Ovchinikova G."/>
            <person name="Pati A."/>
            <person name="Mikhailova N."/>
            <person name="Chen A."/>
            <person name="Palaniappan K."/>
            <person name="Land M."/>
            <person name="Hauser L."/>
            <person name="Chang Y.J."/>
            <person name="Jeffries C.D."/>
            <person name="Chain P."/>
            <person name="Rohde M."/>
            <person name="Goker M."/>
            <person name="Bristow J."/>
            <person name="Eisen J.A."/>
            <person name="Markowitz V."/>
            <person name="Hugenholtz P."/>
            <person name="Kyrpides N.C."/>
            <person name="Klenk H.P."/>
            <person name="Lapidus A."/>
        </authorList>
    </citation>
    <scope>NUCLEOTIDE SEQUENCE [LARGE SCALE GENOMIC DNA]</scope>
    <source>
        <strain evidence="3">ATCC 27377 / DSM 6068 / ICPB 4128</strain>
    </source>
</reference>
<keyword evidence="1" id="KW-0732">Signal</keyword>
<feature type="chain" id="PRO_5003034328" evidence="1">
    <location>
        <begin position="24"/>
        <end position="329"/>
    </location>
</feature>
<evidence type="ECO:0000313" key="2">
    <source>
        <dbReference type="EMBL" id="ADB15970.1"/>
    </source>
</evidence>
<gene>
    <name evidence="2" type="ordered locus">Psta_1292</name>
</gene>
<dbReference type="KEGG" id="psl:Psta_1292"/>
<feature type="signal peptide" evidence="1">
    <location>
        <begin position="1"/>
        <end position="23"/>
    </location>
</feature>
<organism evidence="2 3">
    <name type="scientific">Pirellula staleyi (strain ATCC 27377 / DSM 6068 / ICPB 4128)</name>
    <name type="common">Pirella staleyi</name>
    <dbReference type="NCBI Taxonomy" id="530564"/>
    <lineage>
        <taxon>Bacteria</taxon>
        <taxon>Pseudomonadati</taxon>
        <taxon>Planctomycetota</taxon>
        <taxon>Planctomycetia</taxon>
        <taxon>Pirellulales</taxon>
        <taxon>Pirellulaceae</taxon>
        <taxon>Pirellula</taxon>
    </lineage>
</organism>
<keyword evidence="3" id="KW-1185">Reference proteome</keyword>
<evidence type="ECO:0000256" key="1">
    <source>
        <dbReference type="SAM" id="SignalP"/>
    </source>
</evidence>
<accession>D2QW95</accession>
<dbReference type="Proteomes" id="UP000001887">
    <property type="component" value="Chromosome"/>
</dbReference>
<sequence length="329" mass="36448" precursor="true">MIRSFLLHAAVCLAVISTSFCRADDGPSAIELPKLKFKLAVAEAREALLAAIDDELAHFVDKENLTAVGELLKAKQKFREFGELPNRDSLTPSVTKYAETFKAAREKLVVEAEVLANQLAEEGNVTKSRNATQELTTFLAAIRVEGVRANAAHSKASLDKTNAELITSTLQEILTVCADYSTAILEIKESETTAEQPKLISEQTEKVLADVNRKLKSQKWTLRFPIRDVQPKANSTNQYDIYVEPPLETASINSEWSLGQKVTLTLTKEKASRIKAGDVLKVFGTPQMGGPYSLTYGIFSRRVKLDKYGDDYMYVLIVNSKIDFEPGKP</sequence>
<dbReference type="AlphaFoldDB" id="D2QW95"/>
<proteinExistence type="predicted"/>